<keyword evidence="2" id="KW-1003">Cell membrane</keyword>
<keyword evidence="8" id="KW-1185">Reference proteome</keyword>
<protein>
    <submittedName>
        <fullName evidence="7">Branched-chain amino acid ABC transporter permease</fullName>
    </submittedName>
</protein>
<keyword evidence="3 6" id="KW-0812">Transmembrane</keyword>
<evidence type="ECO:0000256" key="3">
    <source>
        <dbReference type="ARBA" id="ARBA00022692"/>
    </source>
</evidence>
<dbReference type="CDD" id="cd06581">
    <property type="entry name" value="TM_PBP1_LivM_like"/>
    <property type="match status" value="1"/>
</dbReference>
<feature type="transmembrane region" description="Helical" evidence="6">
    <location>
        <begin position="58"/>
        <end position="79"/>
    </location>
</feature>
<feature type="transmembrane region" description="Helical" evidence="6">
    <location>
        <begin position="6"/>
        <end position="24"/>
    </location>
</feature>
<proteinExistence type="predicted"/>
<comment type="caution">
    <text evidence="7">The sequence shown here is derived from an EMBL/GenBank/DDBJ whole genome shotgun (WGS) entry which is preliminary data.</text>
</comment>
<dbReference type="PANTHER" id="PTHR30482">
    <property type="entry name" value="HIGH-AFFINITY BRANCHED-CHAIN AMINO ACID TRANSPORT SYSTEM PERMEASE"/>
    <property type="match status" value="1"/>
</dbReference>
<dbReference type="InterPro" id="IPR001851">
    <property type="entry name" value="ABC_transp_permease"/>
</dbReference>
<gene>
    <name evidence="7" type="ORF">H6G05_02075</name>
</gene>
<evidence type="ECO:0000313" key="7">
    <source>
        <dbReference type="EMBL" id="MBD2315636.1"/>
    </source>
</evidence>
<keyword evidence="5 6" id="KW-0472">Membrane</keyword>
<dbReference type="PANTHER" id="PTHR30482:SF10">
    <property type="entry name" value="HIGH-AFFINITY BRANCHED-CHAIN AMINO ACID TRANSPORT PROTEIN BRAE"/>
    <property type="match status" value="1"/>
</dbReference>
<reference evidence="7 8" key="1">
    <citation type="journal article" date="2020" name="ISME J.">
        <title>Comparative genomics reveals insights into cyanobacterial evolution and habitat adaptation.</title>
        <authorList>
            <person name="Chen M.Y."/>
            <person name="Teng W.K."/>
            <person name="Zhao L."/>
            <person name="Hu C.X."/>
            <person name="Zhou Y.K."/>
            <person name="Han B.P."/>
            <person name="Song L.R."/>
            <person name="Shu W.S."/>
        </authorList>
    </citation>
    <scope>NUCLEOTIDE SEQUENCE [LARGE SCALE GENOMIC DNA]</scope>
    <source>
        <strain evidence="7 8">FACHB-1050</strain>
    </source>
</reference>
<feature type="transmembrane region" description="Helical" evidence="6">
    <location>
        <begin position="180"/>
        <end position="202"/>
    </location>
</feature>
<feature type="transmembrane region" description="Helical" evidence="6">
    <location>
        <begin position="286"/>
        <end position="302"/>
    </location>
</feature>
<feature type="transmembrane region" description="Helical" evidence="6">
    <location>
        <begin position="31"/>
        <end position="52"/>
    </location>
</feature>
<dbReference type="Pfam" id="PF02653">
    <property type="entry name" value="BPD_transp_2"/>
    <property type="match status" value="1"/>
</dbReference>
<dbReference type="RefSeq" id="WP_190575895.1">
    <property type="nucleotide sequence ID" value="NZ_CAWPQU010000012.1"/>
</dbReference>
<dbReference type="InterPro" id="IPR043428">
    <property type="entry name" value="LivM-like"/>
</dbReference>
<feature type="transmembrane region" description="Helical" evidence="6">
    <location>
        <begin position="222"/>
        <end position="249"/>
    </location>
</feature>
<accession>A0ABR8C5Q0</accession>
<dbReference type="Proteomes" id="UP000618445">
    <property type="component" value="Unassembled WGS sequence"/>
</dbReference>
<sequence>MIEYISTLFINAAIFALFSLGLNLQWGFAGLVNFGHVAFMTVGAYTTVLLTLNGVPWFLAFLIAAAIAGLLGILIGSTALKLREDYLGIVTIGVSEMVRLFVNNEEWLTKGTRGVQDFPLPLVNIVSRQNYSFVLAALLLIVVAIIYWRLEWLVRSPWGRVLKAIREDEEVVKALGKNVFWYKLQAFAIGGAIGGLAGSFYAWQLTTVYPDNFVPLITFQAWTIVTIGGAGNNLGVLLGAALFQFYNAIPRFLPEQIRRFEALFDSSRLGFSIAEQIRADGGRFEAIQLILIGLTLIILMLWRPQGLLGNKKELTLNR</sequence>
<evidence type="ECO:0000256" key="5">
    <source>
        <dbReference type="ARBA" id="ARBA00023136"/>
    </source>
</evidence>
<dbReference type="EMBL" id="JACJQY010000002">
    <property type="protein sequence ID" value="MBD2315636.1"/>
    <property type="molecule type" value="Genomic_DNA"/>
</dbReference>
<keyword evidence="4 6" id="KW-1133">Transmembrane helix</keyword>
<name>A0ABR8C5Q0_9CYAN</name>
<feature type="transmembrane region" description="Helical" evidence="6">
    <location>
        <begin position="131"/>
        <end position="150"/>
    </location>
</feature>
<evidence type="ECO:0000256" key="6">
    <source>
        <dbReference type="SAM" id="Phobius"/>
    </source>
</evidence>
<organism evidence="7 8">
    <name type="scientific">Phormidium tenue FACHB-1050</name>
    <dbReference type="NCBI Taxonomy" id="2692857"/>
    <lineage>
        <taxon>Bacteria</taxon>
        <taxon>Bacillati</taxon>
        <taxon>Cyanobacteriota</taxon>
        <taxon>Cyanophyceae</taxon>
        <taxon>Oscillatoriophycideae</taxon>
        <taxon>Oscillatoriales</taxon>
        <taxon>Oscillatoriaceae</taxon>
        <taxon>Phormidium</taxon>
    </lineage>
</organism>
<comment type="subcellular location">
    <subcellularLocation>
        <location evidence="1">Cell membrane</location>
        <topology evidence="1">Multi-pass membrane protein</topology>
    </subcellularLocation>
</comment>
<evidence type="ECO:0000256" key="2">
    <source>
        <dbReference type="ARBA" id="ARBA00022475"/>
    </source>
</evidence>
<evidence type="ECO:0000256" key="1">
    <source>
        <dbReference type="ARBA" id="ARBA00004651"/>
    </source>
</evidence>
<evidence type="ECO:0000256" key="4">
    <source>
        <dbReference type="ARBA" id="ARBA00022989"/>
    </source>
</evidence>
<evidence type="ECO:0000313" key="8">
    <source>
        <dbReference type="Proteomes" id="UP000618445"/>
    </source>
</evidence>